<gene>
    <name evidence="7" type="ORF">DGMP_18620</name>
</gene>
<evidence type="ECO:0000313" key="7">
    <source>
        <dbReference type="EMBL" id="BCL61169.1"/>
    </source>
</evidence>
<evidence type="ECO:0000256" key="2">
    <source>
        <dbReference type="ARBA" id="ARBA00022692"/>
    </source>
</evidence>
<dbReference type="Pfam" id="PF04932">
    <property type="entry name" value="Wzy_C"/>
    <property type="match status" value="1"/>
</dbReference>
<feature type="transmembrane region" description="Helical" evidence="5">
    <location>
        <begin position="106"/>
        <end position="126"/>
    </location>
</feature>
<dbReference type="PANTHER" id="PTHR37422">
    <property type="entry name" value="TEICHURONIC ACID BIOSYNTHESIS PROTEIN TUAE"/>
    <property type="match status" value="1"/>
</dbReference>
<reference evidence="7" key="1">
    <citation type="submission" date="2020-09" db="EMBL/GenBank/DDBJ databases">
        <title>Desulfogranum mesoprofundum gen. nov., sp. nov., a novel mesophilic, sulfate-reducing chemolithoautotroph isolated from a deep-sea hydrothermal vent chimney in the Suiyo Seamount.</title>
        <authorList>
            <person name="Hashimoto Y."/>
            <person name="Nakagawa S."/>
        </authorList>
    </citation>
    <scope>NUCLEOTIDE SEQUENCE</scope>
    <source>
        <strain evidence="7">KT2</strain>
    </source>
</reference>
<dbReference type="InterPro" id="IPR051533">
    <property type="entry name" value="WaaL-like"/>
</dbReference>
<evidence type="ECO:0000313" key="8">
    <source>
        <dbReference type="Proteomes" id="UP000826725"/>
    </source>
</evidence>
<accession>A0A8D5FMX4</accession>
<dbReference type="GO" id="GO:0016020">
    <property type="term" value="C:membrane"/>
    <property type="evidence" value="ECO:0007669"/>
    <property type="project" value="UniProtKB-SubCell"/>
</dbReference>
<keyword evidence="3 5" id="KW-1133">Transmembrane helix</keyword>
<organism evidence="7 8">
    <name type="scientific">Desulfomarina profundi</name>
    <dbReference type="NCBI Taxonomy" id="2772557"/>
    <lineage>
        <taxon>Bacteria</taxon>
        <taxon>Pseudomonadati</taxon>
        <taxon>Thermodesulfobacteriota</taxon>
        <taxon>Desulfobulbia</taxon>
        <taxon>Desulfobulbales</taxon>
        <taxon>Desulfobulbaceae</taxon>
        <taxon>Desulfomarina</taxon>
    </lineage>
</organism>
<evidence type="ECO:0000256" key="1">
    <source>
        <dbReference type="ARBA" id="ARBA00004141"/>
    </source>
</evidence>
<dbReference type="Proteomes" id="UP000826725">
    <property type="component" value="Chromosome"/>
</dbReference>
<dbReference type="EMBL" id="AP024086">
    <property type="protein sequence ID" value="BCL61169.1"/>
    <property type="molecule type" value="Genomic_DNA"/>
</dbReference>
<evidence type="ECO:0000256" key="5">
    <source>
        <dbReference type="SAM" id="Phobius"/>
    </source>
</evidence>
<dbReference type="AlphaFoldDB" id="A0A8D5FMX4"/>
<keyword evidence="8" id="KW-1185">Reference proteome</keyword>
<evidence type="ECO:0000259" key="6">
    <source>
        <dbReference type="Pfam" id="PF04932"/>
    </source>
</evidence>
<feature type="domain" description="O-antigen ligase-related" evidence="6">
    <location>
        <begin position="3"/>
        <end position="116"/>
    </location>
</feature>
<dbReference type="InterPro" id="IPR007016">
    <property type="entry name" value="O-antigen_ligase-rel_domated"/>
</dbReference>
<sequence>MLFMVSVLFSRRQFKRKKLLLGIFIASVVVILFVLSGSSLFQRALSLTDKETILGLNGRVMVWKGTWMLIEENPFLGIGPGTFSTVFPHYQLPGFAARFYQAHNDYLQFIAELGVFFIPWFFWALYTVFKTSFKKMRSQSRQKWGFTLGATTGVVAILIHSTVDFNLHIPANGLYFSLLLAMIAGEPESKKPQ</sequence>
<proteinExistence type="predicted"/>
<feature type="transmembrane region" description="Helical" evidence="5">
    <location>
        <begin position="146"/>
        <end position="163"/>
    </location>
</feature>
<keyword evidence="4 5" id="KW-0472">Membrane</keyword>
<comment type="subcellular location">
    <subcellularLocation>
        <location evidence="1">Membrane</location>
        <topology evidence="1">Multi-pass membrane protein</topology>
    </subcellularLocation>
</comment>
<dbReference type="PANTHER" id="PTHR37422:SF23">
    <property type="entry name" value="TEICHURONIC ACID BIOSYNTHESIS PROTEIN TUAE"/>
    <property type="match status" value="1"/>
</dbReference>
<feature type="transmembrane region" description="Helical" evidence="5">
    <location>
        <begin position="20"/>
        <end position="41"/>
    </location>
</feature>
<name>A0A8D5FMX4_9BACT</name>
<protein>
    <recommendedName>
        <fullName evidence="6">O-antigen ligase-related domain-containing protein</fullName>
    </recommendedName>
</protein>
<evidence type="ECO:0000256" key="4">
    <source>
        <dbReference type="ARBA" id="ARBA00023136"/>
    </source>
</evidence>
<dbReference type="KEGG" id="dbk:DGMP_18620"/>
<keyword evidence="2 5" id="KW-0812">Transmembrane</keyword>
<evidence type="ECO:0000256" key="3">
    <source>
        <dbReference type="ARBA" id="ARBA00022989"/>
    </source>
</evidence>